<dbReference type="AlphaFoldDB" id="A0AAN7HMW3"/>
<protein>
    <submittedName>
        <fullName evidence="3">Ankyrin repeat-containing domain protein</fullName>
    </submittedName>
</protein>
<dbReference type="PANTHER" id="PTHR24198">
    <property type="entry name" value="ANKYRIN REPEAT AND PROTEIN KINASE DOMAIN-CONTAINING PROTEIN"/>
    <property type="match status" value="1"/>
</dbReference>
<dbReference type="SMART" id="SM00248">
    <property type="entry name" value="ANK"/>
    <property type="match status" value="5"/>
</dbReference>
<proteinExistence type="predicted"/>
<reference evidence="3" key="1">
    <citation type="journal article" date="2023" name="Mol. Phylogenet. Evol.">
        <title>Genome-scale phylogeny and comparative genomics of the fungal order Sordariales.</title>
        <authorList>
            <person name="Hensen N."/>
            <person name="Bonometti L."/>
            <person name="Westerberg I."/>
            <person name="Brannstrom I.O."/>
            <person name="Guillou S."/>
            <person name="Cros-Aarteil S."/>
            <person name="Calhoun S."/>
            <person name="Haridas S."/>
            <person name="Kuo A."/>
            <person name="Mondo S."/>
            <person name="Pangilinan J."/>
            <person name="Riley R."/>
            <person name="LaButti K."/>
            <person name="Andreopoulos B."/>
            <person name="Lipzen A."/>
            <person name="Chen C."/>
            <person name="Yan M."/>
            <person name="Daum C."/>
            <person name="Ng V."/>
            <person name="Clum A."/>
            <person name="Steindorff A."/>
            <person name="Ohm R.A."/>
            <person name="Martin F."/>
            <person name="Silar P."/>
            <person name="Natvig D.O."/>
            <person name="Lalanne C."/>
            <person name="Gautier V."/>
            <person name="Ament-Velasquez S.L."/>
            <person name="Kruys A."/>
            <person name="Hutchinson M.I."/>
            <person name="Powell A.J."/>
            <person name="Barry K."/>
            <person name="Miller A.N."/>
            <person name="Grigoriev I.V."/>
            <person name="Debuchy R."/>
            <person name="Gladieux P."/>
            <person name="Hiltunen Thoren M."/>
            <person name="Johannesson H."/>
        </authorList>
    </citation>
    <scope>NUCLEOTIDE SEQUENCE</scope>
    <source>
        <strain evidence="3">CBS 359.72</strain>
    </source>
</reference>
<keyword evidence="1" id="KW-0677">Repeat</keyword>
<reference evidence="3" key="2">
    <citation type="submission" date="2023-05" db="EMBL/GenBank/DDBJ databases">
        <authorList>
            <consortium name="Lawrence Berkeley National Laboratory"/>
            <person name="Steindorff A."/>
            <person name="Hensen N."/>
            <person name="Bonometti L."/>
            <person name="Westerberg I."/>
            <person name="Brannstrom I.O."/>
            <person name="Guillou S."/>
            <person name="Cros-Aarteil S."/>
            <person name="Calhoun S."/>
            <person name="Haridas S."/>
            <person name="Kuo A."/>
            <person name="Mondo S."/>
            <person name="Pangilinan J."/>
            <person name="Riley R."/>
            <person name="Labutti K."/>
            <person name="Andreopoulos B."/>
            <person name="Lipzen A."/>
            <person name="Chen C."/>
            <person name="Yanf M."/>
            <person name="Daum C."/>
            <person name="Ng V."/>
            <person name="Clum A."/>
            <person name="Ohm R."/>
            <person name="Martin F."/>
            <person name="Silar P."/>
            <person name="Natvig D."/>
            <person name="Lalanne C."/>
            <person name="Gautier V."/>
            <person name="Ament-Velasquez S.L."/>
            <person name="Kruys A."/>
            <person name="Hutchinson M.I."/>
            <person name="Powell A.J."/>
            <person name="Barry K."/>
            <person name="Miller A.N."/>
            <person name="Grigoriev I.V."/>
            <person name="Debuchy R."/>
            <person name="Gladieux P."/>
            <person name="Thoren M.H."/>
            <person name="Johannesson H."/>
        </authorList>
    </citation>
    <scope>NUCLEOTIDE SEQUENCE</scope>
    <source>
        <strain evidence="3">CBS 359.72</strain>
    </source>
</reference>
<dbReference type="Gene3D" id="1.25.40.20">
    <property type="entry name" value="Ankyrin repeat-containing domain"/>
    <property type="match status" value="2"/>
</dbReference>
<keyword evidence="2" id="KW-0040">ANK repeat</keyword>
<sequence>MARWDAVGAGIKGLREAVENAQWDTKRTALLDWLCEIDSRADIERLLLENDASTKPPEWGKFGTVLNASCYCQRLHVAELLLDNGADANTQGGCYGTALQFRMRTPNWDQHVNAQQGFYRNALQASCYFGRLGVAYILLESGADVNPLGGYYGTALQAACGSTEASEDRKELVKLLLERGADMNAQGGIYGNALQASCYSGNVRMVEWLLERVADERARVSCLSAVLMSIREEVSMEVLGTLLRLERDGGGRARGGGGEFGTALQSACSAGGSNVNLRGGNYGSALNTAVIKGYWYIVEHLLEAGAARDCRLQPEPDEEWLTHIREDDGPWAVERYRMFWKKQKEKMERIDS</sequence>
<evidence type="ECO:0000256" key="1">
    <source>
        <dbReference type="ARBA" id="ARBA00022737"/>
    </source>
</evidence>
<dbReference type="Pfam" id="PF13637">
    <property type="entry name" value="Ank_4"/>
    <property type="match status" value="1"/>
</dbReference>
<organism evidence="3 4">
    <name type="scientific">Corynascus novoguineensis</name>
    <dbReference type="NCBI Taxonomy" id="1126955"/>
    <lineage>
        <taxon>Eukaryota</taxon>
        <taxon>Fungi</taxon>
        <taxon>Dikarya</taxon>
        <taxon>Ascomycota</taxon>
        <taxon>Pezizomycotina</taxon>
        <taxon>Sordariomycetes</taxon>
        <taxon>Sordariomycetidae</taxon>
        <taxon>Sordariales</taxon>
        <taxon>Chaetomiaceae</taxon>
        <taxon>Corynascus</taxon>
    </lineage>
</organism>
<evidence type="ECO:0000313" key="3">
    <source>
        <dbReference type="EMBL" id="KAK4246965.1"/>
    </source>
</evidence>
<dbReference type="InterPro" id="IPR036770">
    <property type="entry name" value="Ankyrin_rpt-contain_sf"/>
</dbReference>
<dbReference type="PANTHER" id="PTHR24198:SF165">
    <property type="entry name" value="ANKYRIN REPEAT-CONTAINING PROTEIN-RELATED"/>
    <property type="match status" value="1"/>
</dbReference>
<evidence type="ECO:0000256" key="2">
    <source>
        <dbReference type="ARBA" id="ARBA00023043"/>
    </source>
</evidence>
<dbReference type="EMBL" id="MU857663">
    <property type="protein sequence ID" value="KAK4246965.1"/>
    <property type="molecule type" value="Genomic_DNA"/>
</dbReference>
<evidence type="ECO:0000313" key="4">
    <source>
        <dbReference type="Proteomes" id="UP001303647"/>
    </source>
</evidence>
<gene>
    <name evidence="3" type="ORF">C7999DRAFT_41676</name>
</gene>
<dbReference type="SUPFAM" id="SSF48403">
    <property type="entry name" value="Ankyrin repeat"/>
    <property type="match status" value="1"/>
</dbReference>
<comment type="caution">
    <text evidence="3">The sequence shown here is derived from an EMBL/GenBank/DDBJ whole genome shotgun (WGS) entry which is preliminary data.</text>
</comment>
<name>A0AAN7HMW3_9PEZI</name>
<dbReference type="Proteomes" id="UP001303647">
    <property type="component" value="Unassembled WGS sequence"/>
</dbReference>
<keyword evidence="4" id="KW-1185">Reference proteome</keyword>
<dbReference type="InterPro" id="IPR002110">
    <property type="entry name" value="Ankyrin_rpt"/>
</dbReference>
<accession>A0AAN7HMW3</accession>